<protein>
    <submittedName>
        <fullName evidence="4">GNAT family N-acetyltransferase</fullName>
    </submittedName>
</protein>
<keyword evidence="2" id="KW-0012">Acyltransferase</keyword>
<comment type="caution">
    <text evidence="4">The sequence shown here is derived from an EMBL/GenBank/DDBJ whole genome shotgun (WGS) entry which is preliminary data.</text>
</comment>
<evidence type="ECO:0000313" key="5">
    <source>
        <dbReference type="Proteomes" id="UP000267798"/>
    </source>
</evidence>
<dbReference type="RefSeq" id="WP_120106311.1">
    <property type="nucleotide sequence ID" value="NZ_QXQB01000001.1"/>
</dbReference>
<dbReference type="EMBL" id="QXQB01000001">
    <property type="protein sequence ID" value="RJX40598.1"/>
    <property type="molecule type" value="Genomic_DNA"/>
</dbReference>
<dbReference type="Proteomes" id="UP000267798">
    <property type="component" value="Unassembled WGS sequence"/>
</dbReference>
<organism evidence="4 5">
    <name type="scientific">Paenibacillus pinisoli</name>
    <dbReference type="NCBI Taxonomy" id="1276110"/>
    <lineage>
        <taxon>Bacteria</taxon>
        <taxon>Bacillati</taxon>
        <taxon>Bacillota</taxon>
        <taxon>Bacilli</taxon>
        <taxon>Bacillales</taxon>
        <taxon>Paenibacillaceae</taxon>
        <taxon>Paenibacillus</taxon>
    </lineage>
</organism>
<evidence type="ECO:0000313" key="4">
    <source>
        <dbReference type="EMBL" id="RJX40598.1"/>
    </source>
</evidence>
<dbReference type="CDD" id="cd04301">
    <property type="entry name" value="NAT_SF"/>
    <property type="match status" value="1"/>
</dbReference>
<dbReference type="InterPro" id="IPR000182">
    <property type="entry name" value="GNAT_dom"/>
</dbReference>
<dbReference type="GO" id="GO:0016747">
    <property type="term" value="F:acyltransferase activity, transferring groups other than amino-acyl groups"/>
    <property type="evidence" value="ECO:0007669"/>
    <property type="project" value="InterPro"/>
</dbReference>
<evidence type="ECO:0000256" key="2">
    <source>
        <dbReference type="ARBA" id="ARBA00023315"/>
    </source>
</evidence>
<accession>A0A3A6PMK9</accession>
<feature type="domain" description="N-acetyltransferase" evidence="3">
    <location>
        <begin position="1"/>
        <end position="149"/>
    </location>
</feature>
<dbReference type="OrthoDB" id="9789603at2"/>
<dbReference type="PROSITE" id="PS51186">
    <property type="entry name" value="GNAT"/>
    <property type="match status" value="1"/>
</dbReference>
<sequence length="149" mass="16949">MIFRKAVKEDVREIVRMLADDELGAARERYEEPLPEVYYEAFADMEAQRGNQILLAVEGDAVRGCLQLVFIPGLGRLGMRRAIIESVRVDRAYRGEGIGQVMIKEAIELARAENCQMVQLTTDKSRSDAHRFYERLGFTATHEGMKLVL</sequence>
<reference evidence="4 5" key="1">
    <citation type="submission" date="2018-09" db="EMBL/GenBank/DDBJ databases">
        <title>Paenibacillus aracenensis nov. sp. isolated from a cave in southern Spain.</title>
        <authorList>
            <person name="Jurado V."/>
            <person name="Gutierrez-Patricio S."/>
            <person name="Gonzalez-Pimentel J.L."/>
            <person name="Miller A.Z."/>
            <person name="Laiz L."/>
            <person name="Saiz-Jimenez C."/>
        </authorList>
    </citation>
    <scope>NUCLEOTIDE SEQUENCE [LARGE SCALE GENOMIC DNA]</scope>
    <source>
        <strain evidence="4 5">JCM 19203</strain>
    </source>
</reference>
<keyword evidence="5" id="KW-1185">Reference proteome</keyword>
<dbReference type="Pfam" id="PF00583">
    <property type="entry name" value="Acetyltransf_1"/>
    <property type="match status" value="1"/>
</dbReference>
<dbReference type="Gene3D" id="3.40.630.30">
    <property type="match status" value="1"/>
</dbReference>
<proteinExistence type="predicted"/>
<dbReference type="PANTHER" id="PTHR43877">
    <property type="entry name" value="AMINOALKYLPHOSPHONATE N-ACETYLTRANSFERASE-RELATED-RELATED"/>
    <property type="match status" value="1"/>
</dbReference>
<evidence type="ECO:0000256" key="1">
    <source>
        <dbReference type="ARBA" id="ARBA00022679"/>
    </source>
</evidence>
<dbReference type="InterPro" id="IPR016181">
    <property type="entry name" value="Acyl_CoA_acyltransferase"/>
</dbReference>
<dbReference type="AlphaFoldDB" id="A0A3A6PMK9"/>
<evidence type="ECO:0000259" key="3">
    <source>
        <dbReference type="PROSITE" id="PS51186"/>
    </source>
</evidence>
<dbReference type="SUPFAM" id="SSF55729">
    <property type="entry name" value="Acyl-CoA N-acyltransferases (Nat)"/>
    <property type="match status" value="1"/>
</dbReference>
<keyword evidence="1 4" id="KW-0808">Transferase</keyword>
<name>A0A3A6PMK9_9BACL</name>
<dbReference type="InterPro" id="IPR050832">
    <property type="entry name" value="Bact_Acetyltransf"/>
</dbReference>
<gene>
    <name evidence="4" type="ORF">D3P09_00850</name>
</gene>